<dbReference type="InterPro" id="IPR001624">
    <property type="entry name" value="FliE"/>
</dbReference>
<gene>
    <name evidence="4 6" type="primary">fliE</name>
    <name evidence="6" type="ORF">H8689_04000</name>
</gene>
<organism evidence="6 7">
    <name type="scientific">Wansuia hejianensis</name>
    <dbReference type="NCBI Taxonomy" id="2763667"/>
    <lineage>
        <taxon>Bacteria</taxon>
        <taxon>Bacillati</taxon>
        <taxon>Bacillota</taxon>
        <taxon>Clostridia</taxon>
        <taxon>Lachnospirales</taxon>
        <taxon>Lachnospiraceae</taxon>
        <taxon>Wansuia</taxon>
    </lineage>
</organism>
<keyword evidence="7" id="KW-1185">Reference proteome</keyword>
<evidence type="ECO:0000256" key="4">
    <source>
        <dbReference type="HAMAP-Rule" id="MF_00724"/>
    </source>
</evidence>
<dbReference type="Proteomes" id="UP000601522">
    <property type="component" value="Unassembled WGS sequence"/>
</dbReference>
<evidence type="ECO:0000256" key="2">
    <source>
        <dbReference type="ARBA" id="ARBA00009272"/>
    </source>
</evidence>
<evidence type="ECO:0000313" key="7">
    <source>
        <dbReference type="Proteomes" id="UP000601522"/>
    </source>
</evidence>
<dbReference type="Pfam" id="PF02049">
    <property type="entry name" value="FliE"/>
    <property type="match status" value="1"/>
</dbReference>
<protein>
    <recommendedName>
        <fullName evidence="4 5">Flagellar hook-basal body complex protein FliE</fullName>
    </recommendedName>
</protein>
<evidence type="ECO:0000256" key="3">
    <source>
        <dbReference type="ARBA" id="ARBA00023143"/>
    </source>
</evidence>
<dbReference type="GO" id="GO:0071973">
    <property type="term" value="P:bacterial-type flagellum-dependent cell motility"/>
    <property type="evidence" value="ECO:0007669"/>
    <property type="project" value="InterPro"/>
</dbReference>
<dbReference type="GO" id="GO:0009425">
    <property type="term" value="C:bacterial-type flagellum basal body"/>
    <property type="evidence" value="ECO:0007669"/>
    <property type="project" value="UniProtKB-SubCell"/>
</dbReference>
<comment type="caution">
    <text evidence="6">The sequence shown here is derived from an EMBL/GenBank/DDBJ whole genome shotgun (WGS) entry which is preliminary data.</text>
</comment>
<dbReference type="RefSeq" id="WP_249323122.1">
    <property type="nucleotide sequence ID" value="NZ_JACRTK010000001.1"/>
</dbReference>
<name>A0A926F1P4_9FIRM</name>
<keyword evidence="3 4" id="KW-0975">Bacterial flagellum</keyword>
<dbReference type="AlphaFoldDB" id="A0A926F1P4"/>
<dbReference type="EMBL" id="JACRTK010000001">
    <property type="protein sequence ID" value="MBC8590305.1"/>
    <property type="molecule type" value="Genomic_DNA"/>
</dbReference>
<comment type="similarity">
    <text evidence="2 4">Belongs to the FliE family.</text>
</comment>
<dbReference type="GO" id="GO:0003774">
    <property type="term" value="F:cytoskeletal motor activity"/>
    <property type="evidence" value="ECO:0007669"/>
    <property type="project" value="InterPro"/>
</dbReference>
<dbReference type="PRINTS" id="PR01006">
    <property type="entry name" value="FLGHOOKFLIE"/>
</dbReference>
<reference evidence="6 7" key="1">
    <citation type="submission" date="2020-08" db="EMBL/GenBank/DDBJ databases">
        <title>Genome public.</title>
        <authorList>
            <person name="Liu C."/>
            <person name="Sun Q."/>
        </authorList>
    </citation>
    <scope>NUCLEOTIDE SEQUENCE [LARGE SCALE GENOMIC DNA]</scope>
    <source>
        <strain evidence="6 7">NSJ-26</strain>
    </source>
</reference>
<sequence>MNILSMYKDVLGNATGIINNTTFYPNSQSIEEDKKISFKDIIDNEMDKLNNRQIYADKKIQEFISGQSEDLHSVMIATEEARLSLELAVQVRNKCIEAIKEINNMQL</sequence>
<accession>A0A926F1P4</accession>
<proteinExistence type="inferred from homology"/>
<dbReference type="NCBIfam" id="TIGR00205">
    <property type="entry name" value="fliE"/>
    <property type="match status" value="1"/>
</dbReference>
<dbReference type="PANTHER" id="PTHR34653:SF1">
    <property type="entry name" value="FLAGELLAR HOOK-BASAL BODY COMPLEX PROTEIN FLIE"/>
    <property type="match status" value="1"/>
</dbReference>
<keyword evidence="6" id="KW-0966">Cell projection</keyword>
<dbReference type="HAMAP" id="MF_00724">
    <property type="entry name" value="FliE"/>
    <property type="match status" value="1"/>
</dbReference>
<dbReference type="GO" id="GO:0005198">
    <property type="term" value="F:structural molecule activity"/>
    <property type="evidence" value="ECO:0007669"/>
    <property type="project" value="UniProtKB-UniRule"/>
</dbReference>
<evidence type="ECO:0000256" key="5">
    <source>
        <dbReference type="NCBIfam" id="TIGR00205"/>
    </source>
</evidence>
<evidence type="ECO:0000313" key="6">
    <source>
        <dbReference type="EMBL" id="MBC8590305.1"/>
    </source>
</evidence>
<evidence type="ECO:0000256" key="1">
    <source>
        <dbReference type="ARBA" id="ARBA00004117"/>
    </source>
</evidence>
<keyword evidence="6" id="KW-0969">Cilium</keyword>
<dbReference type="PANTHER" id="PTHR34653">
    <property type="match status" value="1"/>
</dbReference>
<comment type="subcellular location">
    <subcellularLocation>
        <location evidence="1 4">Bacterial flagellum basal body</location>
    </subcellularLocation>
</comment>
<keyword evidence="6" id="KW-0282">Flagellum</keyword>